<dbReference type="GO" id="GO:0004867">
    <property type="term" value="F:serine-type endopeptidase inhibitor activity"/>
    <property type="evidence" value="ECO:0007669"/>
    <property type="project" value="UniProtKB-KW"/>
</dbReference>
<comment type="subcellular location">
    <subcellularLocation>
        <location evidence="1">Secreted</location>
    </subcellularLocation>
</comment>
<keyword evidence="3" id="KW-0964">Secreted</keyword>
<dbReference type="GO" id="GO:0005576">
    <property type="term" value="C:extracellular region"/>
    <property type="evidence" value="ECO:0007669"/>
    <property type="project" value="UniProtKB-SubCell"/>
</dbReference>
<name>A0A918NN25_9ACTN</name>
<comment type="similarity">
    <text evidence="2">Belongs to the protease inhibitor I16 (SSI) family.</text>
</comment>
<dbReference type="RefSeq" id="WP_190191712.1">
    <property type="nucleotide sequence ID" value="NZ_BMVU01000019.1"/>
</dbReference>
<dbReference type="InterPro" id="IPR020054">
    <property type="entry name" value="Prot_inh_SSI_I16_CS"/>
</dbReference>
<dbReference type="SUPFAM" id="SSF55399">
    <property type="entry name" value="Subtilisin inhibitor"/>
    <property type="match status" value="1"/>
</dbReference>
<feature type="domain" description="Subtilisin inhibitor" evidence="9">
    <location>
        <begin position="52"/>
        <end position="124"/>
    </location>
</feature>
<reference evidence="10" key="1">
    <citation type="journal article" date="2014" name="Int. J. Syst. Evol. Microbiol.">
        <title>Complete genome sequence of Corynebacterium casei LMG S-19264T (=DSM 44701T), isolated from a smear-ripened cheese.</title>
        <authorList>
            <consortium name="US DOE Joint Genome Institute (JGI-PGF)"/>
            <person name="Walter F."/>
            <person name="Albersmeier A."/>
            <person name="Kalinowski J."/>
            <person name="Ruckert C."/>
        </authorList>
    </citation>
    <scope>NUCLEOTIDE SEQUENCE</scope>
    <source>
        <strain evidence="10">JCM 4790</strain>
    </source>
</reference>
<keyword evidence="5" id="KW-0722">Serine protease inhibitor</keyword>
<comment type="caution">
    <text evidence="10">The sequence shown here is derived from an EMBL/GenBank/DDBJ whole genome shotgun (WGS) entry which is preliminary data.</text>
</comment>
<evidence type="ECO:0000256" key="8">
    <source>
        <dbReference type="SAM" id="SignalP"/>
    </source>
</evidence>
<protein>
    <recommendedName>
        <fullName evidence="9">Subtilisin inhibitor domain-containing protein</fullName>
    </recommendedName>
</protein>
<sequence>MLRRLLLTTASAAATLTALSAVPPAAYATAVPPSTAPAAHGGDDHLTVAVHGTGTGQDGTYELSCHPSGGTHPDARDACDLLDRRTTWGRDPFAPMPEDTLCTMQYGGPAAARITGTWAGRPVDATYERGDGCQIKRWDALVPLLPDLSEH</sequence>
<feature type="region of interest" description="Disordered" evidence="7">
    <location>
        <begin position="32"/>
        <end position="53"/>
    </location>
</feature>
<evidence type="ECO:0000259" key="9">
    <source>
        <dbReference type="Pfam" id="PF00720"/>
    </source>
</evidence>
<evidence type="ECO:0000256" key="5">
    <source>
        <dbReference type="ARBA" id="ARBA00022900"/>
    </source>
</evidence>
<dbReference type="Pfam" id="PF00720">
    <property type="entry name" value="SSI"/>
    <property type="match status" value="1"/>
</dbReference>
<dbReference type="EMBL" id="BMVU01000019">
    <property type="protein sequence ID" value="GGX82513.1"/>
    <property type="molecule type" value="Genomic_DNA"/>
</dbReference>
<accession>A0A918NN25</accession>
<evidence type="ECO:0000256" key="2">
    <source>
        <dbReference type="ARBA" id="ARBA00010472"/>
    </source>
</evidence>
<reference evidence="10" key="2">
    <citation type="submission" date="2020-09" db="EMBL/GenBank/DDBJ databases">
        <authorList>
            <person name="Sun Q."/>
            <person name="Ohkuma M."/>
        </authorList>
    </citation>
    <scope>NUCLEOTIDE SEQUENCE</scope>
    <source>
        <strain evidence="10">JCM 4790</strain>
    </source>
</reference>
<gene>
    <name evidence="10" type="ORF">GCM10010358_40880</name>
</gene>
<keyword evidence="8" id="KW-0732">Signal</keyword>
<dbReference type="InterPro" id="IPR023549">
    <property type="entry name" value="Subtilisin_inhibitor"/>
</dbReference>
<dbReference type="PROSITE" id="PS00999">
    <property type="entry name" value="SSI"/>
    <property type="match status" value="1"/>
</dbReference>
<keyword evidence="11" id="KW-1185">Reference proteome</keyword>
<organism evidence="10 11">
    <name type="scientific">Streptomyces minutiscleroticus</name>
    <dbReference type="NCBI Taxonomy" id="68238"/>
    <lineage>
        <taxon>Bacteria</taxon>
        <taxon>Bacillati</taxon>
        <taxon>Actinomycetota</taxon>
        <taxon>Actinomycetes</taxon>
        <taxon>Kitasatosporales</taxon>
        <taxon>Streptomycetaceae</taxon>
        <taxon>Streptomyces</taxon>
    </lineage>
</organism>
<evidence type="ECO:0000313" key="10">
    <source>
        <dbReference type="EMBL" id="GGX82513.1"/>
    </source>
</evidence>
<keyword evidence="6" id="KW-1015">Disulfide bond</keyword>
<dbReference type="Proteomes" id="UP000619244">
    <property type="component" value="Unassembled WGS sequence"/>
</dbReference>
<evidence type="ECO:0000256" key="4">
    <source>
        <dbReference type="ARBA" id="ARBA00022690"/>
    </source>
</evidence>
<feature type="chain" id="PRO_5038744554" description="Subtilisin inhibitor domain-containing protein" evidence="8">
    <location>
        <begin position="21"/>
        <end position="151"/>
    </location>
</feature>
<evidence type="ECO:0000256" key="3">
    <source>
        <dbReference type="ARBA" id="ARBA00022525"/>
    </source>
</evidence>
<proteinExistence type="inferred from homology"/>
<keyword evidence="4" id="KW-0646">Protease inhibitor</keyword>
<evidence type="ECO:0000256" key="1">
    <source>
        <dbReference type="ARBA" id="ARBA00004613"/>
    </source>
</evidence>
<evidence type="ECO:0000313" key="11">
    <source>
        <dbReference type="Proteomes" id="UP000619244"/>
    </source>
</evidence>
<dbReference type="InterPro" id="IPR036819">
    <property type="entry name" value="Subtilisin_inhibitor-like_sf"/>
</dbReference>
<evidence type="ECO:0000256" key="7">
    <source>
        <dbReference type="SAM" id="MobiDB-lite"/>
    </source>
</evidence>
<feature type="signal peptide" evidence="8">
    <location>
        <begin position="1"/>
        <end position="20"/>
    </location>
</feature>
<evidence type="ECO:0000256" key="6">
    <source>
        <dbReference type="ARBA" id="ARBA00023157"/>
    </source>
</evidence>
<dbReference type="Gene3D" id="3.30.350.10">
    <property type="entry name" value="Subtilisin inhibitor-like"/>
    <property type="match status" value="1"/>
</dbReference>
<dbReference type="AlphaFoldDB" id="A0A918NN25"/>